<reference evidence="3" key="1">
    <citation type="submission" date="2022-02" db="EMBL/GenBank/DDBJ databases">
        <title>Vibrio sp. nov, a new bacterium isolated from seawater.</title>
        <authorList>
            <person name="Yuan Y."/>
        </authorList>
    </citation>
    <scope>NUCLEOTIDE SEQUENCE</scope>
    <source>
        <strain evidence="3">ZSDZ65</strain>
    </source>
</reference>
<evidence type="ECO:0000256" key="1">
    <source>
        <dbReference type="SAM" id="Coils"/>
    </source>
</evidence>
<keyword evidence="4" id="KW-1185">Reference proteome</keyword>
<proteinExistence type="predicted"/>
<keyword evidence="2" id="KW-0732">Signal</keyword>
<feature type="coiled-coil region" evidence="1">
    <location>
        <begin position="191"/>
        <end position="218"/>
    </location>
</feature>
<evidence type="ECO:0000313" key="3">
    <source>
        <dbReference type="EMBL" id="MCW8347281.1"/>
    </source>
</evidence>
<keyword evidence="1" id="KW-0175">Coiled coil</keyword>
<evidence type="ECO:0000256" key="2">
    <source>
        <dbReference type="SAM" id="SignalP"/>
    </source>
</evidence>
<sequence>MSKLKHLLFGVGLSLLSTASLAYEQCKLDIKNEVHLDGKQVEIVKAEGSKVLIDDNNELFINGEKVALDRLQQEALASYRENMNKYVPQAKALAENGLALTNDLIDDVSASFDNSAAFDSVKTALSEFFKDIESRYHQDGSFVLKSEAFSSFTNNWQQDYEKAKEVFNKEFFSSAFTALQEKMQQEGGLNLTALSEQMDELKTRLAETMNNQSEVIKEQAEDYCDSLNDVATEEQELQKKIPQLKDYQVFTI</sequence>
<protein>
    <submittedName>
        <fullName evidence="3">YggN family protein</fullName>
    </submittedName>
</protein>
<dbReference type="Pfam" id="PF11101">
    <property type="entry name" value="DUF2884"/>
    <property type="match status" value="1"/>
</dbReference>
<comment type="caution">
    <text evidence="3">The sequence shown here is derived from an EMBL/GenBank/DDBJ whole genome shotgun (WGS) entry which is preliminary data.</text>
</comment>
<evidence type="ECO:0000313" key="4">
    <source>
        <dbReference type="Proteomes" id="UP001155587"/>
    </source>
</evidence>
<organism evidence="3 4">
    <name type="scientific">Vibrio qingdaonensis</name>
    <dbReference type="NCBI Taxonomy" id="2829491"/>
    <lineage>
        <taxon>Bacteria</taxon>
        <taxon>Pseudomonadati</taxon>
        <taxon>Pseudomonadota</taxon>
        <taxon>Gammaproteobacteria</taxon>
        <taxon>Vibrionales</taxon>
        <taxon>Vibrionaceae</taxon>
        <taxon>Vibrio</taxon>
    </lineage>
</organism>
<name>A0A9X3CQ05_9VIBR</name>
<feature type="signal peptide" evidence="2">
    <location>
        <begin position="1"/>
        <end position="22"/>
    </location>
</feature>
<feature type="chain" id="PRO_5040788757" evidence="2">
    <location>
        <begin position="23"/>
        <end position="252"/>
    </location>
</feature>
<dbReference type="Proteomes" id="UP001155587">
    <property type="component" value="Unassembled WGS sequence"/>
</dbReference>
<dbReference type="InterPro" id="IPR021307">
    <property type="entry name" value="DUF2884"/>
</dbReference>
<dbReference type="AlphaFoldDB" id="A0A9X3CQ05"/>
<accession>A0A9X3CQ05</accession>
<gene>
    <name evidence="3" type="ORF">MD535_14840</name>
</gene>
<dbReference type="EMBL" id="JAKRRY010000020">
    <property type="protein sequence ID" value="MCW8347281.1"/>
    <property type="molecule type" value="Genomic_DNA"/>
</dbReference>